<dbReference type="AlphaFoldDB" id="L9L2Z3"/>
<dbReference type="EMBL" id="KB320527">
    <property type="protein sequence ID" value="ELW69515.1"/>
    <property type="molecule type" value="Genomic_DNA"/>
</dbReference>
<reference evidence="2" key="2">
    <citation type="journal article" date="2013" name="Nat. Commun.">
        <title>Genome of the Chinese tree shrew.</title>
        <authorList>
            <person name="Fan Y."/>
            <person name="Huang Z.Y."/>
            <person name="Cao C.C."/>
            <person name="Chen C.S."/>
            <person name="Chen Y.X."/>
            <person name="Fan D.D."/>
            <person name="He J."/>
            <person name="Hou H.L."/>
            <person name="Hu L."/>
            <person name="Hu X.T."/>
            <person name="Jiang X.T."/>
            <person name="Lai R."/>
            <person name="Lang Y.S."/>
            <person name="Liang B."/>
            <person name="Liao S.G."/>
            <person name="Mu D."/>
            <person name="Ma Y.Y."/>
            <person name="Niu Y.Y."/>
            <person name="Sun X.Q."/>
            <person name="Xia J.Q."/>
            <person name="Xiao J."/>
            <person name="Xiong Z.Q."/>
            <person name="Xu L."/>
            <person name="Yang L."/>
            <person name="Zhang Y."/>
            <person name="Zhao W."/>
            <person name="Zhao X.D."/>
            <person name="Zheng Y.T."/>
            <person name="Zhou J.M."/>
            <person name="Zhu Y.B."/>
            <person name="Zhang G.J."/>
            <person name="Wang J."/>
            <person name="Yao Y.G."/>
        </authorList>
    </citation>
    <scope>NUCLEOTIDE SEQUENCE [LARGE SCALE GENOMIC DNA]</scope>
</reference>
<gene>
    <name evidence="1" type="ORF">TREES_T100009683</name>
</gene>
<proteinExistence type="predicted"/>
<keyword evidence="2" id="KW-1185">Reference proteome</keyword>
<evidence type="ECO:0000313" key="1">
    <source>
        <dbReference type="EMBL" id="ELW69515.1"/>
    </source>
</evidence>
<evidence type="ECO:0000313" key="2">
    <source>
        <dbReference type="Proteomes" id="UP000011518"/>
    </source>
</evidence>
<sequence length="105" mass="10915">MRRRVLSRGRLRCQSEMGVGGPGAGLKGSCDEGVPESWGSITVCQRARLLGAGHRGSPLESRARASPAGLSVPAAASMAPKRGWEAWRAGFQQELQGASLASAQA</sequence>
<reference evidence="2" key="1">
    <citation type="submission" date="2012-07" db="EMBL/GenBank/DDBJ databases">
        <title>Genome of the Chinese tree shrew, a rising model animal genetically related to primates.</title>
        <authorList>
            <person name="Zhang G."/>
            <person name="Fan Y."/>
            <person name="Yao Y."/>
            <person name="Huang Z."/>
        </authorList>
    </citation>
    <scope>NUCLEOTIDE SEQUENCE [LARGE SCALE GENOMIC DNA]</scope>
</reference>
<accession>L9L2Z3</accession>
<dbReference type="Proteomes" id="UP000011518">
    <property type="component" value="Unassembled WGS sequence"/>
</dbReference>
<name>L9L2Z3_TUPCH</name>
<organism evidence="1 2">
    <name type="scientific">Tupaia chinensis</name>
    <name type="common">Chinese tree shrew</name>
    <name type="synonym">Tupaia belangeri chinensis</name>
    <dbReference type="NCBI Taxonomy" id="246437"/>
    <lineage>
        <taxon>Eukaryota</taxon>
        <taxon>Metazoa</taxon>
        <taxon>Chordata</taxon>
        <taxon>Craniata</taxon>
        <taxon>Vertebrata</taxon>
        <taxon>Euteleostomi</taxon>
        <taxon>Mammalia</taxon>
        <taxon>Eutheria</taxon>
        <taxon>Euarchontoglires</taxon>
        <taxon>Scandentia</taxon>
        <taxon>Tupaiidae</taxon>
        <taxon>Tupaia</taxon>
    </lineage>
</organism>
<protein>
    <submittedName>
        <fullName evidence="1">Uncharacterized protein</fullName>
    </submittedName>
</protein>
<dbReference type="InParanoid" id="L9L2Z3"/>